<name>A0A8S2QAP7_9BILA</name>
<accession>A0A8S2QAP7</accession>
<evidence type="ECO:0000313" key="2">
    <source>
        <dbReference type="EMBL" id="CAF4089937.1"/>
    </source>
</evidence>
<gene>
    <name evidence="2" type="ORF">GIL414_LOCUS16548</name>
</gene>
<dbReference type="Proteomes" id="UP000681720">
    <property type="component" value="Unassembled WGS sequence"/>
</dbReference>
<dbReference type="EMBL" id="CAJOBJ010007587">
    <property type="protein sequence ID" value="CAF4089937.1"/>
    <property type="molecule type" value="Genomic_DNA"/>
</dbReference>
<feature type="compositionally biased region" description="Polar residues" evidence="1">
    <location>
        <begin position="7"/>
        <end position="16"/>
    </location>
</feature>
<sequence>MRETRKSNNPSQQQLLNDKKSDVLRQAAEHEYIKLFRQTHKTSHKAARNFLRQVAHRPPPSPIAIPIPKSTIELKTIDNDDSNNNDDVRTLSVTVSDGANQKSQKHATIVTMMPSLSSVRELISYVPTLKNIATRGELTGIPYLGDTFDREDQELINSISGESSKQNKAIIRKNKLDEHLLETLYETLRSNKAWQIYSNEQIIDVILDYHRDSTSRARLIAFANQSETSSNDNHPPHHANIDTCDTIDIDINNLIIKTWCSRFCLRCYTYK</sequence>
<organism evidence="2 3">
    <name type="scientific">Rotaria magnacalcarata</name>
    <dbReference type="NCBI Taxonomy" id="392030"/>
    <lineage>
        <taxon>Eukaryota</taxon>
        <taxon>Metazoa</taxon>
        <taxon>Spiralia</taxon>
        <taxon>Gnathifera</taxon>
        <taxon>Rotifera</taxon>
        <taxon>Eurotatoria</taxon>
        <taxon>Bdelloidea</taxon>
        <taxon>Philodinida</taxon>
        <taxon>Philodinidae</taxon>
        <taxon>Rotaria</taxon>
    </lineage>
</organism>
<proteinExistence type="predicted"/>
<dbReference type="AlphaFoldDB" id="A0A8S2QAP7"/>
<protein>
    <submittedName>
        <fullName evidence="2">Uncharacterized protein</fullName>
    </submittedName>
</protein>
<reference evidence="2" key="1">
    <citation type="submission" date="2021-02" db="EMBL/GenBank/DDBJ databases">
        <authorList>
            <person name="Nowell W R."/>
        </authorList>
    </citation>
    <scope>NUCLEOTIDE SEQUENCE</scope>
</reference>
<comment type="caution">
    <text evidence="2">The sequence shown here is derived from an EMBL/GenBank/DDBJ whole genome shotgun (WGS) entry which is preliminary data.</text>
</comment>
<feature type="region of interest" description="Disordered" evidence="1">
    <location>
        <begin position="1"/>
        <end position="22"/>
    </location>
</feature>
<evidence type="ECO:0000256" key="1">
    <source>
        <dbReference type="SAM" id="MobiDB-lite"/>
    </source>
</evidence>
<evidence type="ECO:0000313" key="3">
    <source>
        <dbReference type="Proteomes" id="UP000681720"/>
    </source>
</evidence>